<dbReference type="Proteomes" id="UP000805193">
    <property type="component" value="Unassembled WGS sequence"/>
</dbReference>
<dbReference type="EMBL" id="JABSTQ010011135">
    <property type="protein sequence ID" value="KAG0414915.1"/>
    <property type="molecule type" value="Genomic_DNA"/>
</dbReference>
<accession>A0AC60P631</accession>
<evidence type="ECO:0000313" key="1">
    <source>
        <dbReference type="EMBL" id="KAG0414915.1"/>
    </source>
</evidence>
<reference evidence="1 2" key="1">
    <citation type="journal article" date="2020" name="Cell">
        <title>Large-Scale Comparative Analyses of Tick Genomes Elucidate Their Genetic Diversity and Vector Capacities.</title>
        <authorList>
            <consortium name="Tick Genome and Microbiome Consortium (TIGMIC)"/>
            <person name="Jia N."/>
            <person name="Wang J."/>
            <person name="Shi W."/>
            <person name="Du L."/>
            <person name="Sun Y."/>
            <person name="Zhan W."/>
            <person name="Jiang J.F."/>
            <person name="Wang Q."/>
            <person name="Zhang B."/>
            <person name="Ji P."/>
            <person name="Bell-Sakyi L."/>
            <person name="Cui X.M."/>
            <person name="Yuan T.T."/>
            <person name="Jiang B.G."/>
            <person name="Yang W.F."/>
            <person name="Lam T.T."/>
            <person name="Chang Q.C."/>
            <person name="Ding S.J."/>
            <person name="Wang X.J."/>
            <person name="Zhu J.G."/>
            <person name="Ruan X.D."/>
            <person name="Zhao L."/>
            <person name="Wei J.T."/>
            <person name="Ye R.Z."/>
            <person name="Que T.C."/>
            <person name="Du C.H."/>
            <person name="Zhou Y.H."/>
            <person name="Cheng J.X."/>
            <person name="Dai P.F."/>
            <person name="Guo W.B."/>
            <person name="Han X.H."/>
            <person name="Huang E.J."/>
            <person name="Li L.F."/>
            <person name="Wei W."/>
            <person name="Gao Y.C."/>
            <person name="Liu J.Z."/>
            <person name="Shao H.Z."/>
            <person name="Wang X."/>
            <person name="Wang C.C."/>
            <person name="Yang T.C."/>
            <person name="Huo Q.B."/>
            <person name="Li W."/>
            <person name="Chen H.Y."/>
            <person name="Chen S.E."/>
            <person name="Zhou L.G."/>
            <person name="Ni X.B."/>
            <person name="Tian J.H."/>
            <person name="Sheng Y."/>
            <person name="Liu T."/>
            <person name="Pan Y.S."/>
            <person name="Xia L.Y."/>
            <person name="Li J."/>
            <person name="Zhao F."/>
            <person name="Cao W.C."/>
        </authorList>
    </citation>
    <scope>NUCLEOTIDE SEQUENCE [LARGE SCALE GENOMIC DNA]</scope>
    <source>
        <strain evidence="1">Iper-2018</strain>
    </source>
</reference>
<evidence type="ECO:0000313" key="2">
    <source>
        <dbReference type="Proteomes" id="UP000805193"/>
    </source>
</evidence>
<keyword evidence="2" id="KW-1185">Reference proteome</keyword>
<name>A0AC60P631_IXOPE</name>
<comment type="caution">
    <text evidence="1">The sequence shown here is derived from an EMBL/GenBank/DDBJ whole genome shotgun (WGS) entry which is preliminary data.</text>
</comment>
<organism evidence="1 2">
    <name type="scientific">Ixodes persulcatus</name>
    <name type="common">Taiga tick</name>
    <dbReference type="NCBI Taxonomy" id="34615"/>
    <lineage>
        <taxon>Eukaryota</taxon>
        <taxon>Metazoa</taxon>
        <taxon>Ecdysozoa</taxon>
        <taxon>Arthropoda</taxon>
        <taxon>Chelicerata</taxon>
        <taxon>Arachnida</taxon>
        <taxon>Acari</taxon>
        <taxon>Parasitiformes</taxon>
        <taxon>Ixodida</taxon>
        <taxon>Ixodoidea</taxon>
        <taxon>Ixodidae</taxon>
        <taxon>Ixodinae</taxon>
        <taxon>Ixodes</taxon>
    </lineage>
</organism>
<protein>
    <submittedName>
        <fullName evidence="1">Uncharacterized protein</fullName>
    </submittedName>
</protein>
<gene>
    <name evidence="1" type="ORF">HPB47_007913</name>
</gene>
<proteinExistence type="predicted"/>
<sequence length="86" mass="9208">MTTTWVVAIGEDGSSIRRSPDFVEAGWADQASNLVNPGFAPGLFTTIEPERRRACCSHQKLGALDFGLEDGHEGAASQRSWAAQSS</sequence>